<keyword evidence="2" id="KW-1185">Reference proteome</keyword>
<evidence type="ECO:0000313" key="2">
    <source>
        <dbReference type="Proteomes" id="UP000279833"/>
    </source>
</evidence>
<accession>A0A183KUE0</accession>
<name>A0A183KUE0_9TREM</name>
<reference evidence="3" key="1">
    <citation type="submission" date="2016-06" db="UniProtKB">
        <authorList>
            <consortium name="WormBaseParasite"/>
        </authorList>
    </citation>
    <scope>IDENTIFICATION</scope>
</reference>
<organism evidence="3">
    <name type="scientific">Schistosoma curassoni</name>
    <dbReference type="NCBI Taxonomy" id="6186"/>
    <lineage>
        <taxon>Eukaryota</taxon>
        <taxon>Metazoa</taxon>
        <taxon>Spiralia</taxon>
        <taxon>Lophotrochozoa</taxon>
        <taxon>Platyhelminthes</taxon>
        <taxon>Trematoda</taxon>
        <taxon>Digenea</taxon>
        <taxon>Strigeidida</taxon>
        <taxon>Schistosomatoidea</taxon>
        <taxon>Schistosomatidae</taxon>
        <taxon>Schistosoma</taxon>
    </lineage>
</organism>
<dbReference type="AlphaFoldDB" id="A0A183KUE0"/>
<evidence type="ECO:0000313" key="1">
    <source>
        <dbReference type="EMBL" id="VDP66619.1"/>
    </source>
</evidence>
<proteinExistence type="predicted"/>
<sequence>MMSAASKVFPIDVTSRTVEEISMAIKQIKSGKAAGSDNIQDKALKSDVEITLNMLHVLFRNIWEEEQMPPTDWKEGYLIKIPKKGDLRECENYRGIALLSEPEKVFNRVLLNRIKDSVDAQL</sequence>
<protein>
    <submittedName>
        <fullName evidence="3">Reverse transcriptase domain-containing protein</fullName>
    </submittedName>
</protein>
<dbReference type="EMBL" id="UZAK01041361">
    <property type="protein sequence ID" value="VDP66619.1"/>
    <property type="molecule type" value="Genomic_DNA"/>
</dbReference>
<reference evidence="1 2" key="2">
    <citation type="submission" date="2018-11" db="EMBL/GenBank/DDBJ databases">
        <authorList>
            <consortium name="Pathogen Informatics"/>
        </authorList>
    </citation>
    <scope>NUCLEOTIDE SEQUENCE [LARGE SCALE GENOMIC DNA]</scope>
    <source>
        <strain evidence="1">Dakar</strain>
        <strain evidence="2">Dakar, Senegal</strain>
    </source>
</reference>
<gene>
    <name evidence="1" type="ORF">SCUD_LOCUS18679</name>
</gene>
<dbReference type="Proteomes" id="UP000279833">
    <property type="component" value="Unassembled WGS sequence"/>
</dbReference>
<dbReference type="WBParaSite" id="SCUD_0001868401-mRNA-1">
    <property type="protein sequence ID" value="SCUD_0001868401-mRNA-1"/>
    <property type="gene ID" value="SCUD_0001868401"/>
</dbReference>
<dbReference type="PANTHER" id="PTHR19446">
    <property type="entry name" value="REVERSE TRANSCRIPTASES"/>
    <property type="match status" value="1"/>
</dbReference>
<evidence type="ECO:0000313" key="3">
    <source>
        <dbReference type="WBParaSite" id="SCUD_0001868401-mRNA-1"/>
    </source>
</evidence>